<dbReference type="InterPro" id="IPR050091">
    <property type="entry name" value="PKS_NRPS_Biosynth_Enz"/>
</dbReference>
<dbReference type="InterPro" id="IPR014030">
    <property type="entry name" value="Ketoacyl_synth_N"/>
</dbReference>
<dbReference type="InterPro" id="IPR032821">
    <property type="entry name" value="PKS_assoc"/>
</dbReference>
<dbReference type="Gene3D" id="3.40.366.10">
    <property type="entry name" value="Malonyl-Coenzyme A Acyl Carrier Protein, domain 2"/>
    <property type="match status" value="1"/>
</dbReference>
<accession>A0A419HJY2</accession>
<dbReference type="OrthoDB" id="9778690at2"/>
<dbReference type="Proteomes" id="UP000285112">
    <property type="component" value="Unassembled WGS sequence"/>
</dbReference>
<name>A0A419HJY2_9PSEU</name>
<sequence>MTTEQEHDSVTDIAIVGMAGVLPGAPDLTAFWADLCAGRDGITRMTRTELLAAGVPAALADDPAFVPAAGLLPGIDRFDAAFFGYDRAGAELLDPQHRLFLECAWHALEDGGIDPDRLDGAAGVFAGGAPSTYLLANLMANDETLRTAGPDQLMQVNEKDLIASRLSYALDLGGPSMTVQSCSSTALVVVAQAATSLLTGESDLVVAGAVSIVVPQVPGYLYREGGRLAPDGVNRVFDAGANGKLPGNGLGVVVMRRLEDALAEGDRIYSVLRGWAVNHEGAAGRPAFDLPGVPGQAAVIEQALAAAGAGPADIDHVECDVIGTPFGDAAELSALQRVFDVEGVRQVTLGATDGNTGHLNQAAGIARLLKASLELYHEKLVPAVHFERPSPQLAHAHGRLAVQTELADWPRGERPRLVGVTAYGFGGTDAHLVLEEAPEPESAERPPARAHEVLVWSARSPRAADAATARLRESTADWTDLADVAYTLHYGRKAFGHRRMAVVSAVEDAAAALDTRVVAESEVLPRGAGLLLAGAGEQYAGMAGGLYRGEPEFRAAIDECAGLFRGHLGFDPVASLVGERAAGGGGLARLLGRETDEESADTTVVQPGVFSVGYALGRLLRAWGVEPQIIAGYSVGEFAAAALAGSLTLAEATGLVATRARLISRLPAGAMAAIPLSPEGLSKLIGDPAAAGIDVAAINGPQLIVVSGPVAAIAELTGKLAEHGIPARPLRTTHAFHSRSLRPAAAELTAWARANLDPHTPDVPYLSNVTGEPITERQLKDPGYWAEHMCRPVRFSAMIRHLATEAPSTVLVELGAGQSLGSMVRGHPDFPRAGWANLVPTLPGEADPKSDTETLAEALGRLWLSGVDIDWRAYHAGRAPRKTSLPGYVFDHESYWIEPSPHAAGLGFPSTMDSKPVYLVDTDADKTGRALAVRLGAELGARIVFGHDAEQVRREYGRLDGVLDLTSVGSVAAKS</sequence>
<dbReference type="Pfam" id="PF16197">
    <property type="entry name" value="KAsynt_C_assoc"/>
    <property type="match status" value="1"/>
</dbReference>
<dbReference type="InterPro" id="IPR016035">
    <property type="entry name" value="Acyl_Trfase/lysoPLipase"/>
</dbReference>
<keyword evidence="5" id="KW-1185">Reference proteome</keyword>
<evidence type="ECO:0000313" key="5">
    <source>
        <dbReference type="Proteomes" id="UP000285112"/>
    </source>
</evidence>
<dbReference type="InterPro" id="IPR020841">
    <property type="entry name" value="PKS_Beta-ketoAc_synthase_dom"/>
</dbReference>
<dbReference type="GO" id="GO:0004312">
    <property type="term" value="F:fatty acid synthase activity"/>
    <property type="evidence" value="ECO:0007669"/>
    <property type="project" value="TreeGrafter"/>
</dbReference>
<dbReference type="Gene3D" id="3.30.70.3290">
    <property type="match status" value="1"/>
</dbReference>
<evidence type="ECO:0000256" key="1">
    <source>
        <dbReference type="ARBA" id="ARBA00022450"/>
    </source>
</evidence>
<dbReference type="InterPro" id="IPR016039">
    <property type="entry name" value="Thiolase-like"/>
</dbReference>
<dbReference type="GO" id="GO:0006633">
    <property type="term" value="P:fatty acid biosynthetic process"/>
    <property type="evidence" value="ECO:0007669"/>
    <property type="project" value="TreeGrafter"/>
</dbReference>
<comment type="caution">
    <text evidence="4">The sequence shown here is derived from an EMBL/GenBank/DDBJ whole genome shotgun (WGS) entry which is preliminary data.</text>
</comment>
<dbReference type="EMBL" id="QZFV01000150">
    <property type="protein sequence ID" value="RJQ76180.1"/>
    <property type="molecule type" value="Genomic_DNA"/>
</dbReference>
<dbReference type="PANTHER" id="PTHR43775">
    <property type="entry name" value="FATTY ACID SYNTHASE"/>
    <property type="match status" value="1"/>
</dbReference>
<evidence type="ECO:0000256" key="2">
    <source>
        <dbReference type="ARBA" id="ARBA00022553"/>
    </source>
</evidence>
<keyword evidence="2" id="KW-0597">Phosphoprotein</keyword>
<dbReference type="InterPro" id="IPR014031">
    <property type="entry name" value="Ketoacyl_synth_C"/>
</dbReference>
<evidence type="ECO:0000313" key="4">
    <source>
        <dbReference type="EMBL" id="RJQ76180.1"/>
    </source>
</evidence>
<dbReference type="Pfam" id="PF02801">
    <property type="entry name" value="Ketoacyl-synt_C"/>
    <property type="match status" value="1"/>
</dbReference>
<proteinExistence type="predicted"/>
<dbReference type="GO" id="GO:0005737">
    <property type="term" value="C:cytoplasm"/>
    <property type="evidence" value="ECO:0007669"/>
    <property type="project" value="TreeGrafter"/>
</dbReference>
<dbReference type="Pfam" id="PF00109">
    <property type="entry name" value="ketoacyl-synt"/>
    <property type="match status" value="1"/>
</dbReference>
<dbReference type="AlphaFoldDB" id="A0A419HJY2"/>
<dbReference type="InterPro" id="IPR016036">
    <property type="entry name" value="Malonyl_transacylase_ACP-bd"/>
</dbReference>
<dbReference type="SUPFAM" id="SSF52151">
    <property type="entry name" value="FabD/lysophospholipase-like"/>
    <property type="match status" value="1"/>
</dbReference>
<evidence type="ECO:0000259" key="3">
    <source>
        <dbReference type="PROSITE" id="PS52004"/>
    </source>
</evidence>
<dbReference type="PANTHER" id="PTHR43775:SF37">
    <property type="entry name" value="SI:DKEY-61P9.11"/>
    <property type="match status" value="1"/>
</dbReference>
<dbReference type="CDD" id="cd00833">
    <property type="entry name" value="PKS"/>
    <property type="match status" value="1"/>
</dbReference>
<keyword evidence="1" id="KW-0596">Phosphopantetheine</keyword>
<dbReference type="InterPro" id="IPR001227">
    <property type="entry name" value="Ac_transferase_dom_sf"/>
</dbReference>
<dbReference type="SMART" id="SM00825">
    <property type="entry name" value="PKS_KS"/>
    <property type="match status" value="1"/>
</dbReference>
<dbReference type="InterPro" id="IPR014043">
    <property type="entry name" value="Acyl_transferase_dom"/>
</dbReference>
<dbReference type="GO" id="GO:0071770">
    <property type="term" value="P:DIM/DIP cell wall layer assembly"/>
    <property type="evidence" value="ECO:0007669"/>
    <property type="project" value="TreeGrafter"/>
</dbReference>
<dbReference type="PROSITE" id="PS52004">
    <property type="entry name" value="KS3_2"/>
    <property type="match status" value="1"/>
</dbReference>
<dbReference type="RefSeq" id="WP_120026844.1">
    <property type="nucleotide sequence ID" value="NZ_QZFV01000150.1"/>
</dbReference>
<protein>
    <submittedName>
        <fullName evidence="4">Polyketide synthase</fullName>
    </submittedName>
</protein>
<dbReference type="SMART" id="SM00827">
    <property type="entry name" value="PKS_AT"/>
    <property type="match status" value="1"/>
</dbReference>
<dbReference type="SUPFAM" id="SSF53901">
    <property type="entry name" value="Thiolase-like"/>
    <property type="match status" value="1"/>
</dbReference>
<dbReference type="Pfam" id="PF00698">
    <property type="entry name" value="Acyl_transf_1"/>
    <property type="match status" value="1"/>
</dbReference>
<reference evidence="4 5" key="1">
    <citation type="submission" date="2018-09" db="EMBL/GenBank/DDBJ databases">
        <title>YIM PH 21725 draft genome.</title>
        <authorList>
            <person name="Miao C."/>
        </authorList>
    </citation>
    <scope>NUCLEOTIDE SEQUENCE [LARGE SCALE GENOMIC DNA]</scope>
    <source>
        <strain evidence="5">YIM PH21725</strain>
    </source>
</reference>
<feature type="domain" description="Ketosynthase family 3 (KS3)" evidence="3">
    <location>
        <begin position="10"/>
        <end position="436"/>
    </location>
</feature>
<gene>
    <name evidence="4" type="ORF">D5S19_30725</name>
</gene>
<dbReference type="SUPFAM" id="SSF55048">
    <property type="entry name" value="Probable ACP-binding domain of malonyl-CoA ACP transacylase"/>
    <property type="match status" value="1"/>
</dbReference>
<dbReference type="GO" id="GO:0005886">
    <property type="term" value="C:plasma membrane"/>
    <property type="evidence" value="ECO:0007669"/>
    <property type="project" value="TreeGrafter"/>
</dbReference>
<dbReference type="Gene3D" id="3.40.47.10">
    <property type="match status" value="1"/>
</dbReference>
<organism evidence="4 5">
    <name type="scientific">Amycolatopsis panacis</name>
    <dbReference type="NCBI Taxonomy" id="2340917"/>
    <lineage>
        <taxon>Bacteria</taxon>
        <taxon>Bacillati</taxon>
        <taxon>Actinomycetota</taxon>
        <taxon>Actinomycetes</taxon>
        <taxon>Pseudonocardiales</taxon>
        <taxon>Pseudonocardiaceae</taxon>
        <taxon>Amycolatopsis</taxon>
    </lineage>
</organism>